<evidence type="ECO:0000256" key="2">
    <source>
        <dbReference type="PROSITE-ProRule" id="PRU00284"/>
    </source>
</evidence>
<name>A0ABY5VP00_9ACTN</name>
<dbReference type="Gene3D" id="1.10.287.950">
    <property type="entry name" value="Methyl-accepting chemotaxis protein"/>
    <property type="match status" value="1"/>
</dbReference>
<reference evidence="4" key="2">
    <citation type="submission" date="2022-09" db="EMBL/GenBank/DDBJ databases">
        <title>Biosynthetic gene clusters of Dactylosporangioum fulvum.</title>
        <authorList>
            <person name="Caradec T."/>
        </authorList>
    </citation>
    <scope>NUCLEOTIDE SEQUENCE</scope>
    <source>
        <strain evidence="4">NRRL B-16292</strain>
    </source>
</reference>
<keyword evidence="1 2" id="KW-0807">Transducer</keyword>
<dbReference type="PROSITE" id="PS50111">
    <property type="entry name" value="CHEMOTAXIS_TRANSDUC_2"/>
    <property type="match status" value="1"/>
</dbReference>
<evidence type="ECO:0000313" key="4">
    <source>
        <dbReference type="EMBL" id="UWP78890.1"/>
    </source>
</evidence>
<reference evidence="4" key="1">
    <citation type="submission" date="2021-04" db="EMBL/GenBank/DDBJ databases">
        <authorList>
            <person name="Hartkoorn R.C."/>
            <person name="Beaudoing E."/>
            <person name="Hot D."/>
        </authorList>
    </citation>
    <scope>NUCLEOTIDE SEQUENCE</scope>
    <source>
        <strain evidence="4">NRRL B-16292</strain>
    </source>
</reference>
<dbReference type="EMBL" id="CP073720">
    <property type="protein sequence ID" value="UWP78890.1"/>
    <property type="molecule type" value="Genomic_DNA"/>
</dbReference>
<evidence type="ECO:0000256" key="1">
    <source>
        <dbReference type="ARBA" id="ARBA00023224"/>
    </source>
</evidence>
<dbReference type="Pfam" id="PF00015">
    <property type="entry name" value="MCPsignal"/>
    <property type="match status" value="1"/>
</dbReference>
<dbReference type="SUPFAM" id="SSF58104">
    <property type="entry name" value="Methyl-accepting chemotaxis protein (MCP) signaling domain"/>
    <property type="match status" value="1"/>
</dbReference>
<dbReference type="InterPro" id="IPR004089">
    <property type="entry name" value="MCPsignal_dom"/>
</dbReference>
<feature type="domain" description="Methyl-accepting transducer" evidence="3">
    <location>
        <begin position="43"/>
        <end position="197"/>
    </location>
</feature>
<evidence type="ECO:0000313" key="5">
    <source>
        <dbReference type="Proteomes" id="UP001059617"/>
    </source>
</evidence>
<accession>A0ABY5VP00</accession>
<dbReference type="Proteomes" id="UP001059617">
    <property type="component" value="Chromosome"/>
</dbReference>
<dbReference type="PANTHER" id="PTHR32089:SF112">
    <property type="entry name" value="LYSOZYME-LIKE PROTEIN-RELATED"/>
    <property type="match status" value="1"/>
</dbReference>
<dbReference type="PANTHER" id="PTHR32089">
    <property type="entry name" value="METHYL-ACCEPTING CHEMOTAXIS PROTEIN MCPB"/>
    <property type="match status" value="1"/>
</dbReference>
<dbReference type="SMART" id="SM00283">
    <property type="entry name" value="MA"/>
    <property type="match status" value="1"/>
</dbReference>
<protein>
    <submittedName>
        <fullName evidence="4">Methyl-accepting chemotaxis protein</fullName>
    </submittedName>
</protein>
<proteinExistence type="predicted"/>
<organism evidence="4 5">
    <name type="scientific">Dactylosporangium fulvum</name>
    <dbReference type="NCBI Taxonomy" id="53359"/>
    <lineage>
        <taxon>Bacteria</taxon>
        <taxon>Bacillati</taxon>
        <taxon>Actinomycetota</taxon>
        <taxon>Actinomycetes</taxon>
        <taxon>Micromonosporales</taxon>
        <taxon>Micromonosporaceae</taxon>
        <taxon>Dactylosporangium</taxon>
    </lineage>
</organism>
<gene>
    <name evidence="4" type="ORF">Dfulv_27370</name>
</gene>
<dbReference type="RefSeq" id="WP_259856321.1">
    <property type="nucleotide sequence ID" value="NZ_BAAAST010000075.1"/>
</dbReference>
<sequence>MASLLERFGTGRSRETEAEQVRRDVVTTALAPVPAYCDVITAHLTDVVEHTETAAQSIVSQLAHVDALAETMAGNVDGLAGALQRTQQQVGEAGDTNARLVDRLVRYFIERDRQVRDLVNEMRDLRTHVAAIEEVSRATNILALNAMIEAVRAGEAGNGFAVVADEVRKLADRSSGAASGIGTSIADLTARLDAVLEDDGGFDRVDDTAEVDLDSPTGSAMTRRLAGIAAAQREVTAMIGNVLDETVRAADDVRRSSDALTAETTGAVGHVQFQDISRQMIEHVVAAVADVRREALDVQRYASGELPPDEVLGRVVDVEDLRRRHVMTRQRMTHTTTTTGGRAADDTADAIELF</sequence>
<evidence type="ECO:0000259" key="3">
    <source>
        <dbReference type="PROSITE" id="PS50111"/>
    </source>
</evidence>
<keyword evidence="5" id="KW-1185">Reference proteome</keyword>